<accession>A0ACA9SPA8</accession>
<sequence>YLNSGPRPAYSELELEVAIWVKNLYNNLKAVNHFMIQAKAASLASLPQNIN</sequence>
<gene>
    <name evidence="1" type="ORF">RPERSI_LOCUS33271</name>
</gene>
<evidence type="ECO:0000313" key="1">
    <source>
        <dbReference type="EMBL" id="CAG8844586.1"/>
    </source>
</evidence>
<dbReference type="EMBL" id="CAJVQC010143284">
    <property type="protein sequence ID" value="CAG8844586.1"/>
    <property type="molecule type" value="Genomic_DNA"/>
</dbReference>
<keyword evidence="2" id="KW-1185">Reference proteome</keyword>
<reference evidence="1" key="1">
    <citation type="submission" date="2021-06" db="EMBL/GenBank/DDBJ databases">
        <authorList>
            <person name="Kallberg Y."/>
            <person name="Tangrot J."/>
            <person name="Rosling A."/>
        </authorList>
    </citation>
    <scope>NUCLEOTIDE SEQUENCE</scope>
    <source>
        <strain evidence="1">MA461A</strain>
    </source>
</reference>
<protein>
    <submittedName>
        <fullName evidence="1">889_t:CDS:1</fullName>
    </submittedName>
</protein>
<comment type="caution">
    <text evidence="1">The sequence shown here is derived from an EMBL/GenBank/DDBJ whole genome shotgun (WGS) entry which is preliminary data.</text>
</comment>
<feature type="non-terminal residue" evidence="1">
    <location>
        <position position="1"/>
    </location>
</feature>
<organism evidence="1 2">
    <name type="scientific">Racocetra persica</name>
    <dbReference type="NCBI Taxonomy" id="160502"/>
    <lineage>
        <taxon>Eukaryota</taxon>
        <taxon>Fungi</taxon>
        <taxon>Fungi incertae sedis</taxon>
        <taxon>Mucoromycota</taxon>
        <taxon>Glomeromycotina</taxon>
        <taxon>Glomeromycetes</taxon>
        <taxon>Diversisporales</taxon>
        <taxon>Gigasporaceae</taxon>
        <taxon>Racocetra</taxon>
    </lineage>
</organism>
<name>A0ACA9SPA8_9GLOM</name>
<proteinExistence type="predicted"/>
<dbReference type="Proteomes" id="UP000789920">
    <property type="component" value="Unassembled WGS sequence"/>
</dbReference>
<evidence type="ECO:0000313" key="2">
    <source>
        <dbReference type="Proteomes" id="UP000789920"/>
    </source>
</evidence>